<organism evidence="2 3">
    <name type="scientific">Sphingobacterium hotanense</name>
    <dbReference type="NCBI Taxonomy" id="649196"/>
    <lineage>
        <taxon>Bacteria</taxon>
        <taxon>Pseudomonadati</taxon>
        <taxon>Bacteroidota</taxon>
        <taxon>Sphingobacteriia</taxon>
        <taxon>Sphingobacteriales</taxon>
        <taxon>Sphingobacteriaceae</taxon>
        <taxon>Sphingobacterium</taxon>
    </lineage>
</organism>
<dbReference type="Gene3D" id="2.120.10.30">
    <property type="entry name" value="TolB, C-terminal domain"/>
    <property type="match status" value="1"/>
</dbReference>
<sequence length="415" mass="46117">MPEVTQLTHEQHGHSMHHNGAISSDGNWIVFDYRNDDTHIGRTGTIAVLDRRTGSQFPIYQTLGQSIYGPGVGAASFNPCANQVVFIHGLLDADKEKPYDITRRTAVIVDLENKMQATYADSRDLVAPYAAGSLRGGTHSHMWSPDGKLLSFTYNDELVDPQLRVVGLMFPVKQQDFVEDRSGNVQGTYYAVIVSDVTESPQPGSDEINKAFDECWVKSSLKDGDTYCIAFQGNTVNASGETITEIFLVDVDLNLAFKDKSAVGMEGERPKVPQGIQQKRLSRSPKGLSNLRHWLRASPDGKSIYALAKDQFNKNQIVQCNTNTGELSFVSNFDFSVASPINIDASGEWITFTADNNLYVFQIHTKELLKLTERDVSEGQLVGAPLFDVGERRVLYNQFIKGKDGEFIQIKMANY</sequence>
<evidence type="ECO:0000313" key="3">
    <source>
        <dbReference type="Proteomes" id="UP001170954"/>
    </source>
</evidence>
<comment type="caution">
    <text evidence="2">The sequence shown here is derived from an EMBL/GenBank/DDBJ whole genome shotgun (WGS) entry which is preliminary data.</text>
</comment>
<feature type="region of interest" description="Disordered" evidence="1">
    <location>
        <begin position="1"/>
        <end position="20"/>
    </location>
</feature>
<evidence type="ECO:0000256" key="1">
    <source>
        <dbReference type="SAM" id="MobiDB-lite"/>
    </source>
</evidence>
<accession>A0ABT7NIA0</accession>
<dbReference type="Pfam" id="PF12566">
    <property type="entry name" value="DUF3748"/>
    <property type="match status" value="1"/>
</dbReference>
<gene>
    <name evidence="2" type="ORF">HX018_01225</name>
</gene>
<reference evidence="2" key="1">
    <citation type="submission" date="2020-06" db="EMBL/GenBank/DDBJ databases">
        <authorList>
            <person name="Dong N."/>
        </authorList>
    </citation>
    <scope>NUCLEOTIDE SEQUENCE</scope>
    <source>
        <strain evidence="2">R1692</strain>
    </source>
</reference>
<dbReference type="Proteomes" id="UP001170954">
    <property type="component" value="Unassembled WGS sequence"/>
</dbReference>
<dbReference type="InterPro" id="IPR022223">
    <property type="entry name" value="DUF3748"/>
</dbReference>
<evidence type="ECO:0000313" key="2">
    <source>
        <dbReference type="EMBL" id="MDM1046873.1"/>
    </source>
</evidence>
<dbReference type="RefSeq" id="WP_286650208.1">
    <property type="nucleotide sequence ID" value="NZ_JACAGK010000002.1"/>
</dbReference>
<protein>
    <submittedName>
        <fullName evidence="2">DUF3748 domain-containing protein</fullName>
    </submittedName>
</protein>
<keyword evidence="3" id="KW-1185">Reference proteome</keyword>
<proteinExistence type="predicted"/>
<dbReference type="EMBL" id="JACAGK010000002">
    <property type="protein sequence ID" value="MDM1046873.1"/>
    <property type="molecule type" value="Genomic_DNA"/>
</dbReference>
<dbReference type="SUPFAM" id="SSF82171">
    <property type="entry name" value="DPP6 N-terminal domain-like"/>
    <property type="match status" value="1"/>
</dbReference>
<dbReference type="InterPro" id="IPR011042">
    <property type="entry name" value="6-blade_b-propeller_TolB-like"/>
</dbReference>
<name>A0ABT7NIA0_9SPHI</name>
<reference evidence="2" key="2">
    <citation type="journal article" date="2022" name="Sci. Total Environ.">
        <title>Prevalence, transmission, and molecular epidemiology of tet(X)-positive bacteria among humans, animals, and environmental niches in China: An epidemiological, and genomic-based study.</title>
        <authorList>
            <person name="Dong N."/>
            <person name="Zeng Y."/>
            <person name="Cai C."/>
            <person name="Sun C."/>
            <person name="Lu J."/>
            <person name="Liu C."/>
            <person name="Zhou H."/>
            <person name="Sun Q."/>
            <person name="Shu L."/>
            <person name="Wang H."/>
            <person name="Wang Y."/>
            <person name="Wang S."/>
            <person name="Wu C."/>
            <person name="Chan E.W."/>
            <person name="Chen G."/>
            <person name="Shen Z."/>
            <person name="Chen S."/>
            <person name="Zhang R."/>
        </authorList>
    </citation>
    <scope>NUCLEOTIDE SEQUENCE</scope>
    <source>
        <strain evidence="2">R1692</strain>
    </source>
</reference>